<protein>
    <recommendedName>
        <fullName evidence="2">Protein SCAR</fullName>
    </recommendedName>
    <alternativeName>
        <fullName evidence="2">Protein WAVE</fullName>
    </alternativeName>
</protein>
<proteinExistence type="inferred from homology"/>
<dbReference type="Gene3D" id="6.10.280.150">
    <property type="match status" value="1"/>
</dbReference>
<reference evidence="4 5" key="1">
    <citation type="journal article" date="2015" name="Genome Biol. Evol.">
        <title>Comparative Genomics of a Bacterivorous Green Alga Reveals Evolutionary Causalities and Consequences of Phago-Mixotrophic Mode of Nutrition.</title>
        <authorList>
            <person name="Burns J.A."/>
            <person name="Paasch A."/>
            <person name="Narechania A."/>
            <person name="Kim E."/>
        </authorList>
    </citation>
    <scope>NUCLEOTIDE SEQUENCE [LARGE SCALE GENOMIC DNA]</scope>
    <source>
        <strain evidence="4 5">PLY_AMNH</strain>
    </source>
</reference>
<feature type="compositionally biased region" description="Basic and acidic residues" evidence="3">
    <location>
        <begin position="256"/>
        <end position="268"/>
    </location>
</feature>
<feature type="region of interest" description="Disordered" evidence="3">
    <location>
        <begin position="323"/>
        <end position="354"/>
    </location>
</feature>
<keyword evidence="5" id="KW-1185">Reference proteome</keyword>
<keyword evidence="2" id="KW-0963">Cytoplasm</keyword>
<sequence>MQRTIKNPLLNEGLWQCGPEGDPNTVLEGLVMAKLAGVIRQLGDLSDHAANIFGDLHNMATATKLRGEALGRRCEELKKKLPATEGAFHNQEKPLRLTATSGTEWHATLCQAPGVDVSHFTENTMPAQLASARESCLELPPLQLMDPLSNNITPSILNYSNPDFVKTHWALQELGKATRKNQERRARRRMRKGTVRRGNPAGSVDESAPKKHVGKLARRRYTALDEEDTSIISMGAAATSPGEELKTGKPPPRRLNQREKQYQREGRKGTSASETQQQLDNTRHLPGGVPSNQIHQTSVNNPNMMSVETTLARVRAAANAAAAFSSHRAKSSSQPPPFPAARSPMSHPPRPPLEALMSPAELAQHPPGLPAAATLQGLANPKEEGAGGVLPPKAELPTGARPPPLPEAARLMIAKANAPEPPPFTASGVLETRTRRNTVDNLPPPNLPATSEPQGASISSMFAEPLLQRPTEPPPPDPLQTSAPPPWAGSEPSQWEQDAYQPPSPPAAQEDVISKKNRRRSSMWPTSLQVLTSSQTDPYGRNDPYSTREPYPTADSTPSHNVYTNSDPDMYNPSDPYGTPRYPGDR</sequence>
<dbReference type="GO" id="GO:0003779">
    <property type="term" value="F:actin binding"/>
    <property type="evidence" value="ECO:0007669"/>
    <property type="project" value="UniProtKB-UniRule"/>
</dbReference>
<comment type="function">
    <text evidence="2">Involved in regulation of actin and microtubule organization. Part of a WAVE complex that activates the Arp2/3 complex.</text>
</comment>
<dbReference type="Proteomes" id="UP001190700">
    <property type="component" value="Unassembled WGS sequence"/>
</dbReference>
<dbReference type="AlphaFoldDB" id="A0AAE0G4S3"/>
<comment type="caution">
    <text evidence="4">The sequence shown here is derived from an EMBL/GenBank/DDBJ whole genome shotgun (WGS) entry which is preliminary data.</text>
</comment>
<dbReference type="PANTHER" id="PTHR12902">
    <property type="entry name" value="WASP-1"/>
    <property type="match status" value="1"/>
</dbReference>
<gene>
    <name evidence="4" type="ORF">CYMTET_20721</name>
</gene>
<comment type="subcellular location">
    <subcellularLocation>
        <location evidence="2">Cytoplasm</location>
        <location evidence="2">Cytoskeleton</location>
    </subcellularLocation>
</comment>
<feature type="region of interest" description="Disordered" evidence="3">
    <location>
        <begin position="232"/>
        <end position="301"/>
    </location>
</feature>
<dbReference type="GO" id="GO:0005856">
    <property type="term" value="C:cytoskeleton"/>
    <property type="evidence" value="ECO:0007669"/>
    <property type="project" value="UniProtKB-SubCell"/>
</dbReference>
<accession>A0AAE0G4S3</accession>
<feature type="compositionally biased region" description="Polar residues" evidence="3">
    <location>
        <begin position="270"/>
        <end position="280"/>
    </location>
</feature>
<name>A0AAE0G4S3_9CHLO</name>
<evidence type="ECO:0000256" key="2">
    <source>
        <dbReference type="RuleBase" id="RU367034"/>
    </source>
</evidence>
<comment type="similarity">
    <text evidence="1 2">Belongs to the SCAR/WAVE family.</text>
</comment>
<feature type="compositionally biased region" description="Pro residues" evidence="3">
    <location>
        <begin position="471"/>
        <end position="487"/>
    </location>
</feature>
<feature type="region of interest" description="Disordered" evidence="3">
    <location>
        <begin position="378"/>
        <end position="586"/>
    </location>
</feature>
<dbReference type="EMBL" id="LGRX02010142">
    <property type="protein sequence ID" value="KAK3270906.1"/>
    <property type="molecule type" value="Genomic_DNA"/>
</dbReference>
<keyword evidence="2" id="KW-0009">Actin-binding</keyword>
<keyword evidence="2" id="KW-0206">Cytoskeleton</keyword>
<dbReference type="GO" id="GO:2000601">
    <property type="term" value="P:positive regulation of Arp2/3 complex-mediated actin nucleation"/>
    <property type="evidence" value="ECO:0007669"/>
    <property type="project" value="TreeGrafter"/>
</dbReference>
<evidence type="ECO:0000256" key="1">
    <source>
        <dbReference type="ARBA" id="ARBA00006993"/>
    </source>
</evidence>
<organism evidence="4 5">
    <name type="scientific">Cymbomonas tetramitiformis</name>
    <dbReference type="NCBI Taxonomy" id="36881"/>
    <lineage>
        <taxon>Eukaryota</taxon>
        <taxon>Viridiplantae</taxon>
        <taxon>Chlorophyta</taxon>
        <taxon>Pyramimonadophyceae</taxon>
        <taxon>Pyramimonadales</taxon>
        <taxon>Pyramimonadaceae</taxon>
        <taxon>Cymbomonas</taxon>
    </lineage>
</organism>
<feature type="region of interest" description="Disordered" evidence="3">
    <location>
        <begin position="176"/>
        <end position="216"/>
    </location>
</feature>
<dbReference type="GO" id="GO:0030036">
    <property type="term" value="P:actin cytoskeleton organization"/>
    <property type="evidence" value="ECO:0007669"/>
    <property type="project" value="UniProtKB-UniRule"/>
</dbReference>
<evidence type="ECO:0000256" key="3">
    <source>
        <dbReference type="SAM" id="MobiDB-lite"/>
    </source>
</evidence>
<dbReference type="PANTHER" id="PTHR12902:SF1">
    <property type="entry name" value="WISKOTT-ALDRICH SYNDROME PROTEIN FAMILY MEMBER"/>
    <property type="match status" value="1"/>
</dbReference>
<feature type="compositionally biased region" description="Polar residues" evidence="3">
    <location>
        <begin position="554"/>
        <end position="567"/>
    </location>
</feature>
<evidence type="ECO:0000313" key="4">
    <source>
        <dbReference type="EMBL" id="KAK3270906.1"/>
    </source>
</evidence>
<feature type="compositionally biased region" description="Basic residues" evidence="3">
    <location>
        <begin position="185"/>
        <end position="195"/>
    </location>
</feature>
<dbReference type="GO" id="GO:0034237">
    <property type="term" value="F:protein kinase A regulatory subunit binding"/>
    <property type="evidence" value="ECO:0007669"/>
    <property type="project" value="TreeGrafter"/>
</dbReference>
<feature type="compositionally biased region" description="Polar residues" evidence="3">
    <location>
        <begin position="523"/>
        <end position="537"/>
    </location>
</feature>
<dbReference type="InterPro" id="IPR028288">
    <property type="entry name" value="SCAR/WAVE_fam"/>
</dbReference>
<dbReference type="GO" id="GO:0071933">
    <property type="term" value="F:Arp2/3 complex binding"/>
    <property type="evidence" value="ECO:0007669"/>
    <property type="project" value="TreeGrafter"/>
</dbReference>
<evidence type="ECO:0000313" key="5">
    <source>
        <dbReference type="Proteomes" id="UP001190700"/>
    </source>
</evidence>
<feature type="compositionally biased region" description="Polar residues" evidence="3">
    <location>
        <begin position="290"/>
        <end position="301"/>
    </location>
</feature>
<feature type="compositionally biased region" description="Polar residues" evidence="3">
    <location>
        <begin position="448"/>
        <end position="460"/>
    </location>
</feature>
<dbReference type="Gene3D" id="1.20.5.340">
    <property type="match status" value="1"/>
</dbReference>